<dbReference type="EMBL" id="JAFKCV010000002">
    <property type="protein sequence ID" value="MBN7824234.1"/>
    <property type="molecule type" value="Genomic_DNA"/>
</dbReference>
<name>A0A939IPQ3_9ALTE</name>
<keyword evidence="3" id="KW-1185">Reference proteome</keyword>
<dbReference type="InterPro" id="IPR011990">
    <property type="entry name" value="TPR-like_helical_dom_sf"/>
</dbReference>
<sequence>MKEISIRFSDYQQAVSMSVEQAELRLRRLVGHVPSNQSILAATQILDQAPETLAVRLILCKLYYQDGNFQALEEISGQGLYHHPLDEGLLQAHTLALRYRHAHGQACEILAGALEEAPGAVALRHQLGLLKKEQGRLMEAREIFDDCIKKHRNFTEAYWSRADISADIPVAELREMEQLTELEHNALGRAQLCYALGRGWEWYGETKQSFHWYSQGAAARRTLFRHEAGQELRRLQQLSVKLSAQHFDTGCPTKPDWAARLPVPVFICGFPRSGTSMLERLLAGHSQITPLGETLELARASQSVLKEAGISKEYPDWLPLLNEQQWQHIGEHYLQRITSRCSSGLCIDKMPANYKAIALIKKALPHARILHTVREPIATIWGCFKQLFADGQAFTYDLDELTDTYLAYQHLMRFWHQHLPGQILDVSLAELTQSTEQQLRKVLDHLSLPFEQTCVDLKGNRAVVATQSAAQLQEGIEERYIQGWRAFEPYLHGVSQRLSDWQGADSL</sequence>
<dbReference type="InterPro" id="IPR027417">
    <property type="entry name" value="P-loop_NTPase"/>
</dbReference>
<evidence type="ECO:0000313" key="3">
    <source>
        <dbReference type="Proteomes" id="UP000664654"/>
    </source>
</evidence>
<organism evidence="2 3">
    <name type="scientific">Bowmanella dokdonensis</name>
    <dbReference type="NCBI Taxonomy" id="751969"/>
    <lineage>
        <taxon>Bacteria</taxon>
        <taxon>Pseudomonadati</taxon>
        <taxon>Pseudomonadota</taxon>
        <taxon>Gammaproteobacteria</taxon>
        <taxon>Alteromonadales</taxon>
        <taxon>Alteromonadaceae</taxon>
        <taxon>Bowmanella</taxon>
    </lineage>
</organism>
<dbReference type="InterPro" id="IPR026634">
    <property type="entry name" value="TPST-like"/>
</dbReference>
<dbReference type="GO" id="GO:0008476">
    <property type="term" value="F:protein-tyrosine sulfotransferase activity"/>
    <property type="evidence" value="ECO:0007669"/>
    <property type="project" value="InterPro"/>
</dbReference>
<dbReference type="PANTHER" id="PTHR12788">
    <property type="entry name" value="PROTEIN-TYROSINE SULFOTRANSFERASE 2"/>
    <property type="match status" value="1"/>
</dbReference>
<dbReference type="RefSeq" id="WP_206572360.1">
    <property type="nucleotide sequence ID" value="NZ_JAFKCV010000002.1"/>
</dbReference>
<protein>
    <submittedName>
        <fullName evidence="2">Sulfotransferase</fullName>
    </submittedName>
</protein>
<evidence type="ECO:0000256" key="1">
    <source>
        <dbReference type="ARBA" id="ARBA00022679"/>
    </source>
</evidence>
<dbReference type="Gene3D" id="1.25.40.10">
    <property type="entry name" value="Tetratricopeptide repeat domain"/>
    <property type="match status" value="1"/>
</dbReference>
<dbReference type="Proteomes" id="UP000664654">
    <property type="component" value="Unassembled WGS sequence"/>
</dbReference>
<comment type="caution">
    <text evidence="2">The sequence shown here is derived from an EMBL/GenBank/DDBJ whole genome shotgun (WGS) entry which is preliminary data.</text>
</comment>
<keyword evidence="1" id="KW-0808">Transferase</keyword>
<proteinExistence type="predicted"/>
<accession>A0A939IPQ3</accession>
<reference evidence="2" key="1">
    <citation type="submission" date="2021-03" db="EMBL/GenBank/DDBJ databases">
        <title>novel species isolated from a fishpond in China.</title>
        <authorList>
            <person name="Lu H."/>
            <person name="Cai Z."/>
        </authorList>
    </citation>
    <scope>NUCLEOTIDE SEQUENCE</scope>
    <source>
        <strain evidence="2">JCM 30855</strain>
    </source>
</reference>
<dbReference type="PANTHER" id="PTHR12788:SF10">
    <property type="entry name" value="PROTEIN-TYROSINE SULFOTRANSFERASE"/>
    <property type="match status" value="1"/>
</dbReference>
<dbReference type="SUPFAM" id="SSF48452">
    <property type="entry name" value="TPR-like"/>
    <property type="match status" value="1"/>
</dbReference>
<dbReference type="Gene3D" id="3.40.50.300">
    <property type="entry name" value="P-loop containing nucleotide triphosphate hydrolases"/>
    <property type="match status" value="1"/>
</dbReference>
<dbReference type="AlphaFoldDB" id="A0A939IPQ3"/>
<dbReference type="SUPFAM" id="SSF52540">
    <property type="entry name" value="P-loop containing nucleoside triphosphate hydrolases"/>
    <property type="match status" value="1"/>
</dbReference>
<dbReference type="Pfam" id="PF13469">
    <property type="entry name" value="Sulfotransfer_3"/>
    <property type="match status" value="1"/>
</dbReference>
<gene>
    <name evidence="2" type="ORF">J0A66_03240</name>
</gene>
<evidence type="ECO:0000313" key="2">
    <source>
        <dbReference type="EMBL" id="MBN7824234.1"/>
    </source>
</evidence>